<protein>
    <submittedName>
        <fullName evidence="1">Uncharacterized protein</fullName>
    </submittedName>
</protein>
<evidence type="ECO:0000313" key="1">
    <source>
        <dbReference type="EMBL" id="QBE62773.1"/>
    </source>
</evidence>
<dbReference type="EMBL" id="CP035913">
    <property type="protein sequence ID" value="QBE62773.1"/>
    <property type="molecule type" value="Genomic_DNA"/>
</dbReference>
<dbReference type="RefSeq" id="WP_130185907.1">
    <property type="nucleotide sequence ID" value="NZ_CP035913.1"/>
</dbReference>
<organism evidence="1 2">
    <name type="scientific">Pseudoduganella lutea</name>
    <dbReference type="NCBI Taxonomy" id="321985"/>
    <lineage>
        <taxon>Bacteria</taxon>
        <taxon>Pseudomonadati</taxon>
        <taxon>Pseudomonadota</taxon>
        <taxon>Betaproteobacteria</taxon>
        <taxon>Burkholderiales</taxon>
        <taxon>Oxalobacteraceae</taxon>
        <taxon>Telluria group</taxon>
        <taxon>Pseudoduganella</taxon>
    </lineage>
</organism>
<reference evidence="1 2" key="1">
    <citation type="submission" date="2019-02" db="EMBL/GenBank/DDBJ databases">
        <title>Draft Genome Sequences of Six Type Strains of the Genus Massilia.</title>
        <authorList>
            <person name="Miess H."/>
            <person name="Frediansyhah A."/>
            <person name="Gross H."/>
        </authorList>
    </citation>
    <scope>NUCLEOTIDE SEQUENCE [LARGE SCALE GENOMIC DNA]</scope>
    <source>
        <strain evidence="1 2">DSM 17473</strain>
    </source>
</reference>
<evidence type="ECO:0000313" key="2">
    <source>
        <dbReference type="Proteomes" id="UP000290637"/>
    </source>
</evidence>
<accession>A0A4V0Z3A6</accession>
<dbReference type="KEGG" id="plue:EWM63_07160"/>
<dbReference type="AlphaFoldDB" id="A0A4V0Z3A6"/>
<keyword evidence="2" id="KW-1185">Reference proteome</keyword>
<dbReference type="OrthoDB" id="8779650at2"/>
<name>A0A4V0Z3A6_9BURK</name>
<dbReference type="Proteomes" id="UP000290637">
    <property type="component" value="Chromosome"/>
</dbReference>
<sequence length="80" mass="8847">MNTQFMLLAIYNKPRLSLDETCQALGISTATGYTHRSLGKFPVAMSGNPLTADVRDVAEALDQLRERANIEGLKARTTHR</sequence>
<proteinExistence type="predicted"/>
<gene>
    <name evidence="1" type="ORF">EWM63_07160</name>
</gene>